<evidence type="ECO:0000256" key="4">
    <source>
        <dbReference type="SAM" id="Phobius"/>
    </source>
</evidence>
<keyword evidence="4" id="KW-0812">Transmembrane</keyword>
<accession>A0A1X1RU36</accession>
<proteinExistence type="predicted"/>
<feature type="region of interest" description="Disordered" evidence="3">
    <location>
        <begin position="1"/>
        <end position="37"/>
    </location>
</feature>
<evidence type="ECO:0000256" key="3">
    <source>
        <dbReference type="SAM" id="MobiDB-lite"/>
    </source>
</evidence>
<keyword evidence="2 4" id="KW-0472">Membrane</keyword>
<protein>
    <recommendedName>
        <fullName evidence="7">Twin-arginine translocation pathway signal</fullName>
    </recommendedName>
</protein>
<keyword evidence="4" id="KW-1133">Transmembrane helix</keyword>
<feature type="transmembrane region" description="Helical" evidence="4">
    <location>
        <begin position="50"/>
        <end position="71"/>
    </location>
</feature>
<dbReference type="AlphaFoldDB" id="A0A1X1RU36"/>
<dbReference type="Proteomes" id="UP000193907">
    <property type="component" value="Unassembled WGS sequence"/>
</dbReference>
<evidence type="ECO:0008006" key="7">
    <source>
        <dbReference type="Google" id="ProtNLM"/>
    </source>
</evidence>
<sequence>MNVDDKAETENADETRDVEATEGVEIDKATDVEQAPPKTTRGKITLRLKVVPVVLVLLLLASAGLAAWVYFKQYRPDQQTDHAAAQAAVNAAKDGTVALLTYKPETLDQDFAAAKSHLTGDFLNYYDEFTRQIVTPAAKEKAVTTTAQVVQAAVTEMHPNSAVVLVFVNQSTVSKDRPDPAMAASSVLVSMTKVDNTWLITKFEPV</sequence>
<organism evidence="5 6">
    <name type="scientific">Mycobacterium celatum</name>
    <dbReference type="NCBI Taxonomy" id="28045"/>
    <lineage>
        <taxon>Bacteria</taxon>
        <taxon>Bacillati</taxon>
        <taxon>Actinomycetota</taxon>
        <taxon>Actinomycetes</taxon>
        <taxon>Mycobacteriales</taxon>
        <taxon>Mycobacteriaceae</taxon>
        <taxon>Mycobacterium</taxon>
    </lineage>
</organism>
<dbReference type="EMBL" id="LQOM01000020">
    <property type="protein sequence ID" value="ORV16676.1"/>
    <property type="molecule type" value="Genomic_DNA"/>
</dbReference>
<reference evidence="5 6" key="1">
    <citation type="submission" date="2016-01" db="EMBL/GenBank/DDBJ databases">
        <title>The new phylogeny of the genus Mycobacterium.</title>
        <authorList>
            <person name="Tarcisio F."/>
            <person name="Conor M."/>
            <person name="Antonella G."/>
            <person name="Elisabetta G."/>
            <person name="Giulia F.S."/>
            <person name="Sara T."/>
            <person name="Anna F."/>
            <person name="Clotilde B."/>
            <person name="Roberto B."/>
            <person name="Veronica D.S."/>
            <person name="Fabio R."/>
            <person name="Monica P."/>
            <person name="Olivier J."/>
            <person name="Enrico T."/>
            <person name="Nicola S."/>
        </authorList>
    </citation>
    <scope>NUCLEOTIDE SEQUENCE [LARGE SCALE GENOMIC DNA]</scope>
    <source>
        <strain evidence="5 6">DSM 44243</strain>
    </source>
</reference>
<evidence type="ECO:0000256" key="2">
    <source>
        <dbReference type="ARBA" id="ARBA00023136"/>
    </source>
</evidence>
<evidence type="ECO:0000313" key="6">
    <source>
        <dbReference type="Proteomes" id="UP000193907"/>
    </source>
</evidence>
<comment type="subcellular location">
    <subcellularLocation>
        <location evidence="1">Membrane</location>
    </subcellularLocation>
</comment>
<comment type="caution">
    <text evidence="5">The sequence shown here is derived from an EMBL/GenBank/DDBJ whole genome shotgun (WGS) entry which is preliminary data.</text>
</comment>
<dbReference type="STRING" id="28045.AWB95_06645"/>
<feature type="compositionally biased region" description="Basic and acidic residues" evidence="3">
    <location>
        <begin position="1"/>
        <end position="31"/>
    </location>
</feature>
<dbReference type="PANTHER" id="PTHR37042:SF4">
    <property type="entry name" value="OUTER MEMBRANE PROTEIN RV1973"/>
    <property type="match status" value="1"/>
</dbReference>
<evidence type="ECO:0000256" key="1">
    <source>
        <dbReference type="ARBA" id="ARBA00004370"/>
    </source>
</evidence>
<dbReference type="PANTHER" id="PTHR37042">
    <property type="entry name" value="OUTER MEMBRANE PROTEIN RV1973"/>
    <property type="match status" value="1"/>
</dbReference>
<evidence type="ECO:0000313" key="5">
    <source>
        <dbReference type="EMBL" id="ORV16676.1"/>
    </source>
</evidence>
<name>A0A1X1RU36_MYCCE</name>
<dbReference type="GO" id="GO:0016020">
    <property type="term" value="C:membrane"/>
    <property type="evidence" value="ECO:0007669"/>
    <property type="project" value="UniProtKB-SubCell"/>
</dbReference>
<keyword evidence="6" id="KW-1185">Reference proteome</keyword>
<dbReference type="RefSeq" id="WP_062539773.1">
    <property type="nucleotide sequence ID" value="NZ_BBUN01000139.1"/>
</dbReference>
<gene>
    <name evidence="5" type="ORF">AWB95_06645</name>
</gene>